<accession>A0A8J4PYI4</accession>
<dbReference type="Proteomes" id="UP000695562">
    <property type="component" value="Unassembled WGS sequence"/>
</dbReference>
<evidence type="ECO:0000256" key="1">
    <source>
        <dbReference type="SAM" id="MobiDB-lite"/>
    </source>
</evidence>
<evidence type="ECO:0000313" key="3">
    <source>
        <dbReference type="Proteomes" id="UP000695562"/>
    </source>
</evidence>
<feature type="compositionally biased region" description="Polar residues" evidence="1">
    <location>
        <begin position="15"/>
        <end position="33"/>
    </location>
</feature>
<feature type="compositionally biased region" description="Pro residues" evidence="1">
    <location>
        <begin position="165"/>
        <end position="176"/>
    </location>
</feature>
<feature type="compositionally biased region" description="Low complexity" evidence="1">
    <location>
        <begin position="140"/>
        <end position="164"/>
    </location>
</feature>
<dbReference type="OrthoDB" id="19441at2759"/>
<evidence type="ECO:0000313" key="2">
    <source>
        <dbReference type="EMBL" id="KAF2076523.1"/>
    </source>
</evidence>
<dbReference type="SUPFAM" id="SSF49764">
    <property type="entry name" value="HSP20-like chaperones"/>
    <property type="match status" value="1"/>
</dbReference>
<name>A0A8J4PYI4_9MYCE</name>
<reference evidence="2" key="1">
    <citation type="submission" date="2020-01" db="EMBL/GenBank/DDBJ databases">
        <title>Development of genomics and gene disruption for Polysphondylium violaceum indicates a role for the polyketide synthase stlB in stalk morphogenesis.</title>
        <authorList>
            <person name="Narita B."/>
            <person name="Kawabe Y."/>
            <person name="Kin K."/>
            <person name="Saito T."/>
            <person name="Gibbs R."/>
            <person name="Kuspa A."/>
            <person name="Muzny D."/>
            <person name="Queller D."/>
            <person name="Richards S."/>
            <person name="Strassman J."/>
            <person name="Sucgang R."/>
            <person name="Worley K."/>
            <person name="Schaap P."/>
        </authorList>
    </citation>
    <scope>NUCLEOTIDE SEQUENCE</scope>
    <source>
        <strain evidence="2">QSvi11</strain>
    </source>
</reference>
<protein>
    <submittedName>
        <fullName evidence="2">Uncharacterized protein</fullName>
    </submittedName>
</protein>
<gene>
    <name evidence="2" type="ORF">CYY_002201</name>
</gene>
<proteinExistence type="predicted"/>
<dbReference type="CDD" id="cd00298">
    <property type="entry name" value="ACD_sHsps_p23-like"/>
    <property type="match status" value="1"/>
</dbReference>
<dbReference type="InterPro" id="IPR008978">
    <property type="entry name" value="HSP20-like_chaperone"/>
</dbReference>
<feature type="region of interest" description="Disordered" evidence="1">
    <location>
        <begin position="135"/>
        <end position="178"/>
    </location>
</feature>
<feature type="region of interest" description="Disordered" evidence="1">
    <location>
        <begin position="460"/>
        <end position="490"/>
    </location>
</feature>
<feature type="region of interest" description="Disordered" evidence="1">
    <location>
        <begin position="1"/>
        <end position="72"/>
    </location>
</feature>
<sequence length="646" mass="71884">MSLEDSNYLLDSLVGTPSTNSMNLQENSNSSDQIFLYMEDQQQHEQADDQQQQTDEQEQQHQHTSDKQEEYHMEQNNDHIVEEQQQQEVHQHDSEAVDESAKQQEEQQQQQHQQYHHHTVYIKNEYQDHNAMLSMDYTMNNGNNNNTMQSPPQQQLHSPPQQHIPAPPAPPPPPTTLTPMYVASPVSAISTQQIIQQQKNLRPITERGQEDKKKEALDFLNFYFRVVPNKKVATLKRATVLALYTNKISVDKRYKQPNDMANLCGAVYTFIFQHLDDSSILEYITSAENERLSASRTDVKKRKRKKTHDVSNGQEVNNHDAFLTCIKYASLLPFIEFVGIAELGTVYSDYMGSHPEWSYTSEDLSKWETELRDQKSNHTGKRLPAIIDQNYRNHYSSSNSSSGSNSMNNSSNGLGIINTTSAFGATSSTSSLITSPTLGETVLDKYNGLLAFSASFNTNNSTNTSNTSNTSPNGSNCNISQLPSPLSVGGTSGSSTASNFSYFSSLNAPTTAPTSTSGLMLSNTNSSGTTNIPVNVSETNENFIIYAFIPFYKPNALKITVNQMDIVLEGVISLPETIQIPNGTEIIVPSNTTTNFTSTLNEIQEGSFYKVIKLSSPIASSTVGKRDGVVVIIAKKEEGQTTIHQL</sequence>
<comment type="caution">
    <text evidence="2">The sequence shown here is derived from an EMBL/GenBank/DDBJ whole genome shotgun (WGS) entry which is preliminary data.</text>
</comment>
<feature type="compositionally biased region" description="Basic and acidic residues" evidence="1">
    <location>
        <begin position="89"/>
        <end position="105"/>
    </location>
</feature>
<dbReference type="EMBL" id="AJWJ01000058">
    <property type="protein sequence ID" value="KAF2076523.1"/>
    <property type="molecule type" value="Genomic_DNA"/>
</dbReference>
<feature type="region of interest" description="Disordered" evidence="1">
    <location>
        <begin position="84"/>
        <end position="116"/>
    </location>
</feature>
<organism evidence="2 3">
    <name type="scientific">Polysphondylium violaceum</name>
    <dbReference type="NCBI Taxonomy" id="133409"/>
    <lineage>
        <taxon>Eukaryota</taxon>
        <taxon>Amoebozoa</taxon>
        <taxon>Evosea</taxon>
        <taxon>Eumycetozoa</taxon>
        <taxon>Dictyostelia</taxon>
        <taxon>Dictyosteliales</taxon>
        <taxon>Dictyosteliaceae</taxon>
        <taxon>Polysphondylium</taxon>
    </lineage>
</organism>
<dbReference type="Gene3D" id="2.60.40.790">
    <property type="match status" value="1"/>
</dbReference>
<feature type="region of interest" description="Disordered" evidence="1">
    <location>
        <begin position="294"/>
        <end position="313"/>
    </location>
</feature>
<dbReference type="AlphaFoldDB" id="A0A8J4PYI4"/>
<feature type="compositionally biased region" description="Basic and acidic residues" evidence="1">
    <location>
        <begin position="58"/>
        <end position="72"/>
    </location>
</feature>
<keyword evidence="3" id="KW-1185">Reference proteome</keyword>